<evidence type="ECO:0000256" key="4">
    <source>
        <dbReference type="ARBA" id="ARBA00022679"/>
    </source>
</evidence>
<evidence type="ECO:0000256" key="13">
    <source>
        <dbReference type="ARBA" id="ARBA00023204"/>
    </source>
</evidence>
<dbReference type="GO" id="GO:0003677">
    <property type="term" value="F:DNA binding"/>
    <property type="evidence" value="ECO:0007669"/>
    <property type="project" value="UniProtKB-UniRule"/>
</dbReference>
<dbReference type="OrthoDB" id="9806424at2"/>
<organism evidence="22 23">
    <name type="scientific">Raineya orbicola</name>
    <dbReference type="NCBI Taxonomy" id="2016530"/>
    <lineage>
        <taxon>Bacteria</taxon>
        <taxon>Pseudomonadati</taxon>
        <taxon>Bacteroidota</taxon>
        <taxon>Cytophagia</taxon>
        <taxon>Cytophagales</taxon>
        <taxon>Raineyaceae</taxon>
        <taxon>Raineya</taxon>
    </lineage>
</organism>
<evidence type="ECO:0000256" key="2">
    <source>
        <dbReference type="ARBA" id="ARBA00012417"/>
    </source>
</evidence>
<dbReference type="Pfam" id="PF01367">
    <property type="entry name" value="5_3_exonuc"/>
    <property type="match status" value="1"/>
</dbReference>
<dbReference type="CDD" id="cd08637">
    <property type="entry name" value="DNA_pol_A_pol_I_C"/>
    <property type="match status" value="1"/>
</dbReference>
<evidence type="ECO:0000256" key="17">
    <source>
        <dbReference type="SAM" id="MobiDB-lite"/>
    </source>
</evidence>
<dbReference type="Gene3D" id="3.30.70.370">
    <property type="match status" value="1"/>
</dbReference>
<dbReference type="InterPro" id="IPR036397">
    <property type="entry name" value="RNaseH_sf"/>
</dbReference>
<dbReference type="SUPFAM" id="SSF56672">
    <property type="entry name" value="DNA/RNA polymerases"/>
    <property type="match status" value="1"/>
</dbReference>
<dbReference type="InterPro" id="IPR020045">
    <property type="entry name" value="DNA_polI_H3TH"/>
</dbReference>
<dbReference type="NCBIfam" id="TIGR00593">
    <property type="entry name" value="pola"/>
    <property type="match status" value="1"/>
</dbReference>
<dbReference type="SMART" id="SM00475">
    <property type="entry name" value="53EXOc"/>
    <property type="match status" value="1"/>
</dbReference>
<name>A0A2N3IA92_9BACT</name>
<dbReference type="InterPro" id="IPR043502">
    <property type="entry name" value="DNA/RNA_pol_sf"/>
</dbReference>
<dbReference type="InterPro" id="IPR029060">
    <property type="entry name" value="PIN-like_dom_sf"/>
</dbReference>
<feature type="region of interest" description="Disordered" evidence="17">
    <location>
        <begin position="299"/>
        <end position="330"/>
    </location>
</feature>
<evidence type="ECO:0000256" key="6">
    <source>
        <dbReference type="ARBA" id="ARBA00022705"/>
    </source>
</evidence>
<dbReference type="InterPro" id="IPR020046">
    <property type="entry name" value="5-3_exonucl_a-hlix_arch_N"/>
</dbReference>
<dbReference type="EMBL" id="NKXO01000036">
    <property type="protein sequence ID" value="PKQ67236.1"/>
    <property type="molecule type" value="Genomic_DNA"/>
</dbReference>
<dbReference type="AlphaFoldDB" id="A0A2N3IA92"/>
<comment type="catalytic activity">
    <reaction evidence="14 16">
        <text>DNA(n) + a 2'-deoxyribonucleoside 5'-triphosphate = DNA(n+1) + diphosphate</text>
        <dbReference type="Rhea" id="RHEA:22508"/>
        <dbReference type="Rhea" id="RHEA-COMP:17339"/>
        <dbReference type="Rhea" id="RHEA-COMP:17340"/>
        <dbReference type="ChEBI" id="CHEBI:33019"/>
        <dbReference type="ChEBI" id="CHEBI:61560"/>
        <dbReference type="ChEBI" id="CHEBI:173112"/>
        <dbReference type="EC" id="2.7.7.7"/>
    </reaction>
</comment>
<keyword evidence="7" id="KW-0540">Nuclease</keyword>
<evidence type="ECO:0000259" key="20">
    <source>
        <dbReference type="SMART" id="SM00475"/>
    </source>
</evidence>
<evidence type="ECO:0000259" key="18">
    <source>
        <dbReference type="SMART" id="SM00278"/>
    </source>
</evidence>
<evidence type="ECO:0000259" key="19">
    <source>
        <dbReference type="SMART" id="SM00474"/>
    </source>
</evidence>
<evidence type="ECO:0000256" key="16">
    <source>
        <dbReference type="RuleBase" id="RU004460"/>
    </source>
</evidence>
<dbReference type="InterPro" id="IPR002562">
    <property type="entry name" value="3'-5'_exonuclease_dom"/>
</dbReference>
<keyword evidence="11 16" id="KW-0239">DNA-directed DNA polymerase</keyword>
<dbReference type="GO" id="GO:0006302">
    <property type="term" value="P:double-strand break repair"/>
    <property type="evidence" value="ECO:0007669"/>
    <property type="project" value="TreeGrafter"/>
</dbReference>
<evidence type="ECO:0000256" key="9">
    <source>
        <dbReference type="ARBA" id="ARBA00022801"/>
    </source>
</evidence>
<keyword evidence="9 16" id="KW-0378">Hydrolase</keyword>
<dbReference type="GO" id="GO:0008408">
    <property type="term" value="F:3'-5' exonuclease activity"/>
    <property type="evidence" value="ECO:0007669"/>
    <property type="project" value="UniProtKB-UniRule"/>
</dbReference>
<comment type="similarity">
    <text evidence="1 16">Belongs to the DNA polymerase type-A family.</text>
</comment>
<dbReference type="Gene3D" id="1.20.1060.10">
    <property type="entry name" value="Taq DNA Polymerase, Chain T, domain 4"/>
    <property type="match status" value="1"/>
</dbReference>
<dbReference type="SMART" id="SM00279">
    <property type="entry name" value="HhH2"/>
    <property type="match status" value="1"/>
</dbReference>
<dbReference type="InterPro" id="IPR001098">
    <property type="entry name" value="DNA-dir_DNA_pol_A_palm_dom"/>
</dbReference>
<evidence type="ECO:0000256" key="11">
    <source>
        <dbReference type="ARBA" id="ARBA00022932"/>
    </source>
</evidence>
<evidence type="ECO:0000313" key="22">
    <source>
        <dbReference type="EMBL" id="PKQ67236.1"/>
    </source>
</evidence>
<dbReference type="SMART" id="SM00482">
    <property type="entry name" value="POLAc"/>
    <property type="match status" value="1"/>
</dbReference>
<dbReference type="Pfam" id="PF01612">
    <property type="entry name" value="DNA_pol_A_exo1"/>
    <property type="match status" value="1"/>
</dbReference>
<dbReference type="FunFam" id="1.20.1060.10:FF:000001">
    <property type="entry name" value="DNA polymerase I"/>
    <property type="match status" value="1"/>
</dbReference>
<dbReference type="Gene3D" id="1.10.150.20">
    <property type="entry name" value="5' to 3' exonuclease, C-terminal subdomain"/>
    <property type="match status" value="2"/>
</dbReference>
<feature type="domain" description="Helix-hairpin-helix DNA-binding motif class 1" evidence="18">
    <location>
        <begin position="163"/>
        <end position="182"/>
    </location>
</feature>
<keyword evidence="10 16" id="KW-0269">Exonuclease</keyword>
<dbReference type="CDD" id="cd06139">
    <property type="entry name" value="DNA_polA_I_Ecoli_like_exo"/>
    <property type="match status" value="1"/>
</dbReference>
<dbReference type="SMART" id="SM00278">
    <property type="entry name" value="HhH1"/>
    <property type="match status" value="2"/>
</dbReference>
<dbReference type="PRINTS" id="PR00868">
    <property type="entry name" value="DNAPOLI"/>
</dbReference>
<keyword evidence="4 16" id="KW-0808">Transferase</keyword>
<dbReference type="InterPro" id="IPR002421">
    <property type="entry name" value="5-3_exonuclease"/>
</dbReference>
<proteinExistence type="inferred from homology"/>
<dbReference type="GO" id="GO:0006261">
    <property type="term" value="P:DNA-templated DNA replication"/>
    <property type="evidence" value="ECO:0007669"/>
    <property type="project" value="UniProtKB-UniRule"/>
</dbReference>
<dbReference type="GO" id="GO:0008409">
    <property type="term" value="F:5'-3' exonuclease activity"/>
    <property type="evidence" value="ECO:0007669"/>
    <property type="project" value="UniProtKB-UniRule"/>
</dbReference>
<evidence type="ECO:0000256" key="8">
    <source>
        <dbReference type="ARBA" id="ARBA00022763"/>
    </source>
</evidence>
<dbReference type="Gene3D" id="3.40.50.1010">
    <property type="entry name" value="5'-nuclease"/>
    <property type="match status" value="1"/>
</dbReference>
<dbReference type="Proteomes" id="UP000233387">
    <property type="component" value="Unassembled WGS sequence"/>
</dbReference>
<feature type="compositionally biased region" description="Polar residues" evidence="17">
    <location>
        <begin position="306"/>
        <end position="330"/>
    </location>
</feature>
<dbReference type="InterPro" id="IPR008918">
    <property type="entry name" value="HhH2"/>
</dbReference>
<feature type="domain" description="DNA-directed DNA polymerase family A palm" evidence="21">
    <location>
        <begin position="697"/>
        <end position="904"/>
    </location>
</feature>
<dbReference type="Pfam" id="PF02739">
    <property type="entry name" value="5_3_exonuc_N"/>
    <property type="match status" value="1"/>
</dbReference>
<dbReference type="SMART" id="SM00474">
    <property type="entry name" value="35EXOc"/>
    <property type="match status" value="1"/>
</dbReference>
<keyword evidence="8 16" id="KW-0227">DNA damage</keyword>
<dbReference type="InterPro" id="IPR002298">
    <property type="entry name" value="DNA_polymerase_A"/>
</dbReference>
<dbReference type="PANTHER" id="PTHR10133">
    <property type="entry name" value="DNA POLYMERASE I"/>
    <property type="match status" value="1"/>
</dbReference>
<keyword evidence="13 16" id="KW-0234">DNA repair</keyword>
<evidence type="ECO:0000256" key="5">
    <source>
        <dbReference type="ARBA" id="ARBA00022695"/>
    </source>
</evidence>
<evidence type="ECO:0000256" key="15">
    <source>
        <dbReference type="NCBIfam" id="TIGR00593"/>
    </source>
</evidence>
<evidence type="ECO:0000259" key="21">
    <source>
        <dbReference type="SMART" id="SM00482"/>
    </source>
</evidence>
<dbReference type="Gene3D" id="3.30.420.10">
    <property type="entry name" value="Ribonuclease H-like superfamily/Ribonuclease H"/>
    <property type="match status" value="1"/>
</dbReference>
<dbReference type="InterPro" id="IPR003583">
    <property type="entry name" value="Hlx-hairpin-Hlx_DNA-bd_motif"/>
</dbReference>
<dbReference type="InterPro" id="IPR036279">
    <property type="entry name" value="5-3_exonuclease_C_sf"/>
</dbReference>
<feature type="domain" description="3'-5' exonuclease" evidence="19">
    <location>
        <begin position="347"/>
        <end position="528"/>
    </location>
</feature>
<dbReference type="FunFam" id="1.10.150.20:FF:000002">
    <property type="entry name" value="DNA polymerase I"/>
    <property type="match status" value="1"/>
</dbReference>
<evidence type="ECO:0000256" key="14">
    <source>
        <dbReference type="ARBA" id="ARBA00049244"/>
    </source>
</evidence>
<gene>
    <name evidence="16" type="primary">polA</name>
    <name evidence="22" type="ORF">Rain11_2098</name>
</gene>
<accession>A0A2N3IA92</accession>
<keyword evidence="12 16" id="KW-0238">DNA-binding</keyword>
<dbReference type="SUPFAM" id="SSF53098">
    <property type="entry name" value="Ribonuclease H-like"/>
    <property type="match status" value="1"/>
</dbReference>
<dbReference type="CDD" id="cd09898">
    <property type="entry name" value="H3TH_53EXO"/>
    <property type="match status" value="1"/>
</dbReference>
<evidence type="ECO:0000313" key="23">
    <source>
        <dbReference type="Proteomes" id="UP000233387"/>
    </source>
</evidence>
<dbReference type="Pfam" id="PF00476">
    <property type="entry name" value="DNA_pol_A"/>
    <property type="match status" value="1"/>
</dbReference>
<comment type="caution">
    <text evidence="22">The sequence shown here is derived from an EMBL/GenBank/DDBJ whole genome shotgun (WGS) entry which is preliminary data.</text>
</comment>
<dbReference type="CDD" id="cd09859">
    <property type="entry name" value="PIN_53EXO"/>
    <property type="match status" value="1"/>
</dbReference>
<dbReference type="SUPFAM" id="SSF88723">
    <property type="entry name" value="PIN domain-like"/>
    <property type="match status" value="1"/>
</dbReference>
<evidence type="ECO:0000256" key="10">
    <source>
        <dbReference type="ARBA" id="ARBA00022839"/>
    </source>
</evidence>
<protein>
    <recommendedName>
        <fullName evidence="3 15">DNA polymerase I</fullName>
        <ecNumber evidence="2 15">2.7.7.7</ecNumber>
    </recommendedName>
</protein>
<evidence type="ECO:0000256" key="7">
    <source>
        <dbReference type="ARBA" id="ARBA00022722"/>
    </source>
</evidence>
<reference evidence="22 23" key="1">
    <citation type="submission" date="2017-06" db="EMBL/GenBank/DDBJ databases">
        <title>Raineya orbicola gen. nov., sp. nov. a slightly thermophilic bacterium of the phylum Bacteroidetes and the description of Raineyaceae fam. nov.</title>
        <authorList>
            <person name="Albuquerque L."/>
            <person name="Polonia A.R.M."/>
            <person name="Barroso C."/>
            <person name="Froufe H.J.C."/>
            <person name="Lage O."/>
            <person name="Lobo-Da-Cunha A."/>
            <person name="Egas C."/>
            <person name="Da Costa M.S."/>
        </authorList>
    </citation>
    <scope>NUCLEOTIDE SEQUENCE [LARGE SCALE GENOMIC DNA]</scope>
    <source>
        <strain evidence="22 23">SPSPC-11</strain>
    </source>
</reference>
<dbReference type="NCBIfam" id="NF004397">
    <property type="entry name" value="PRK05755.1"/>
    <property type="match status" value="1"/>
</dbReference>
<dbReference type="GO" id="GO:0003887">
    <property type="term" value="F:DNA-directed DNA polymerase activity"/>
    <property type="evidence" value="ECO:0007669"/>
    <property type="project" value="UniProtKB-UniRule"/>
</dbReference>
<dbReference type="InterPro" id="IPR018320">
    <property type="entry name" value="DNA_polymerase_1"/>
</dbReference>
<dbReference type="FunFam" id="1.10.150.20:FF:000003">
    <property type="entry name" value="DNA polymerase I"/>
    <property type="match status" value="1"/>
</dbReference>
<sequence>MQKLFLLDAFALIYRAYYAFINNPRRTSKGMETSAIFGFLNTLLEVIKKEKPTHLAVAFDTAEATFRHENFEAYKAHREEQPEGITIAVPYIKQILEAMRIPILAMPGYEADDIIGTIAKQVAREDFPVYMMTPDKDFCQLIENQKIFIYRPATKFAPAEILDEAKALEKFGIQRIEQVIDILGLQGDASDNIPGLPGVGEKTAQKLIAEYGSIENLIANADKLTGKIAEIVKTHAQQALLSKELATIHLQVPIQYNIEDFRLKEYDKPTLAKILDELEFKTLKTKLIGLTDEEKQLQKTTKKQNHSQQLDLFGSSTEKTSQSSTPTTEILQPSTEFHNIRTKLHHYHVIDTPLLRKKLIEFLRLQKRFCFDTETTSLDHLQAELVGIAFAYYPHEAYYVPFPAEKDKAQAIVEEFREVFENENIEKIGQNLKYDISVLQNYGIKVKGKLFDTMLAHYLINAESKHSMDFLAEKYLQYQPVSIETLIGKKGVNQGSMRDVPLEQIAEYAAEDADITFQLAEKLYPELQKIQNEKLFYEVETPLIQVLCTMERNGVSIDVETLRESSKSLEKEIQILEQEIYKQAGREFNIASPKQLGEVLFEELKLIKNPKKTKTGQYATGEDILSKLADEHPIVANILEIRELQKLKSTYIDALPELISPIDGKIHTTFNQTIAATGRLSSSNPNLQNIPIKTAKGREIRKAFVPSNNDFLILSADYSQIELRLMAAFSQDETMLEAFAKGLDIHAATASKIYKVSLEEVTPEMRRNAKTANFAILYGSTGFNLARQLKISVSEASKLVEMYYKEFSAIKKYKDAMIQKAREQEYVTTILGRRRYLPTINENNQVVAGHAERNAVNTPLQGSAADLIKIAMVRIHDFLEKNQLQTKMILQVHDELVFEVHKNEIDFVKENIIRLMQTAISLPVPLVVEVGVGKNWLEAH</sequence>
<evidence type="ECO:0000256" key="3">
    <source>
        <dbReference type="ARBA" id="ARBA00020311"/>
    </source>
</evidence>
<dbReference type="EC" id="2.7.7.7" evidence="2 15"/>
<keyword evidence="6 16" id="KW-0235">DNA replication</keyword>
<dbReference type="PANTHER" id="PTHR10133:SF27">
    <property type="entry name" value="DNA POLYMERASE NU"/>
    <property type="match status" value="1"/>
</dbReference>
<dbReference type="SUPFAM" id="SSF47807">
    <property type="entry name" value="5' to 3' exonuclease, C-terminal subdomain"/>
    <property type="match status" value="1"/>
</dbReference>
<evidence type="ECO:0000256" key="12">
    <source>
        <dbReference type="ARBA" id="ARBA00023125"/>
    </source>
</evidence>
<feature type="domain" description="5'-3' exonuclease" evidence="20">
    <location>
        <begin position="2"/>
        <end position="264"/>
    </location>
</feature>
<dbReference type="RefSeq" id="WP_101359364.1">
    <property type="nucleotide sequence ID" value="NZ_NKXO01000036.1"/>
</dbReference>
<evidence type="ECO:0000256" key="1">
    <source>
        <dbReference type="ARBA" id="ARBA00007705"/>
    </source>
</evidence>
<keyword evidence="23" id="KW-1185">Reference proteome</keyword>
<comment type="function">
    <text evidence="16">In addition to polymerase activity, this DNA polymerase exhibits 3'-5' and 5'-3' exonuclease activity.</text>
</comment>
<dbReference type="InterPro" id="IPR012337">
    <property type="entry name" value="RNaseH-like_sf"/>
</dbReference>
<feature type="domain" description="Helix-hairpin-helix DNA-binding motif class 1" evidence="18">
    <location>
        <begin position="191"/>
        <end position="210"/>
    </location>
</feature>
<keyword evidence="5 16" id="KW-0548">Nucleotidyltransferase</keyword>